<comment type="caution">
    <text evidence="2">The sequence shown here is derived from an EMBL/GenBank/DDBJ whole genome shotgun (WGS) entry which is preliminary data.</text>
</comment>
<dbReference type="InterPro" id="IPR043733">
    <property type="entry name" value="DUF5677"/>
</dbReference>
<dbReference type="AlphaFoldDB" id="A0A1R1HZZ6"/>
<protein>
    <submittedName>
        <fullName evidence="2">Uncharacterized protein</fullName>
    </submittedName>
</protein>
<feature type="coiled-coil region" evidence="1">
    <location>
        <begin position="123"/>
        <end position="150"/>
    </location>
</feature>
<organism evidence="2 3">
    <name type="scientific">Azonexus hydrophilus</name>
    <dbReference type="NCBI Taxonomy" id="418702"/>
    <lineage>
        <taxon>Bacteria</taxon>
        <taxon>Pseudomonadati</taxon>
        <taxon>Pseudomonadota</taxon>
        <taxon>Betaproteobacteria</taxon>
        <taxon>Rhodocyclales</taxon>
        <taxon>Azonexaceae</taxon>
        <taxon>Azonexus</taxon>
    </lineage>
</organism>
<name>A0A1R1HZZ6_9RHOO</name>
<dbReference type="OrthoDB" id="6891178at2"/>
<sequence>MSSGADYSTLLDLFIRLVESQAGKKIKSGDEWLNNAQVLAAKLFRHLVSMQTLAAGATVEHDGVPAVFFVDHASVKVVARAALETYLVFFYLYGNSDQSLCEFRHNTWCLGGLVDRQQFHVSTEQGREVLAREKKQIEELKSKIESSQEIRTYTEKQRKKLLEGEWRIGNGWANLGVSAGFHQKYFENIYGYLCGYSHSSYLSAIQVGQAQSVSDQQMLTQSVLGIGVVLMAHFAFSYSAAFNTASVVLSANPSAMRVAEKWRFGPEDMAAIYDR</sequence>
<proteinExistence type="predicted"/>
<accession>A0A1R1HZZ6</accession>
<keyword evidence="3" id="KW-1185">Reference proteome</keyword>
<evidence type="ECO:0000313" key="3">
    <source>
        <dbReference type="Proteomes" id="UP000187526"/>
    </source>
</evidence>
<dbReference type="Pfam" id="PF18928">
    <property type="entry name" value="DUF5677"/>
    <property type="match status" value="1"/>
</dbReference>
<evidence type="ECO:0000313" key="2">
    <source>
        <dbReference type="EMBL" id="OMG52047.1"/>
    </source>
</evidence>
<keyword evidence="1" id="KW-0175">Coiled coil</keyword>
<reference evidence="2 3" key="1">
    <citation type="submission" date="2016-10" db="EMBL/GenBank/DDBJ databases">
        <title>Alkaliphiles isolated from bioreactors.</title>
        <authorList>
            <person name="Salah Z."/>
            <person name="Rout S.P."/>
            <person name="Humphreys P.N."/>
        </authorList>
    </citation>
    <scope>NUCLEOTIDE SEQUENCE [LARGE SCALE GENOMIC DNA]</scope>
    <source>
        <strain evidence="2 3">ZS02</strain>
    </source>
</reference>
<dbReference type="EMBL" id="MTHD01000006">
    <property type="protein sequence ID" value="OMG52047.1"/>
    <property type="molecule type" value="Genomic_DNA"/>
</dbReference>
<dbReference type="RefSeq" id="WP_076096868.1">
    <property type="nucleotide sequence ID" value="NZ_MTHD01000006.1"/>
</dbReference>
<gene>
    <name evidence="2" type="ORF">BJN45_15430</name>
</gene>
<evidence type="ECO:0000256" key="1">
    <source>
        <dbReference type="SAM" id="Coils"/>
    </source>
</evidence>
<dbReference type="Proteomes" id="UP000187526">
    <property type="component" value="Unassembled WGS sequence"/>
</dbReference>